<keyword evidence="16" id="KW-0496">Mitochondrion</keyword>
<reference evidence="21" key="1">
    <citation type="journal article" date="2022" name="DNA Res.">
        <title>Genome analysis of five recently described species of the CUG-Ser clade uncovers Candida theae as a new hybrid lineage with pathogenic potential in the Candida parapsilosis species complex.</title>
        <authorList>
            <person name="Mixao V."/>
            <person name="Del Olmo V."/>
            <person name="Hegedusova E."/>
            <person name="Saus E."/>
            <person name="Pryszcz L."/>
            <person name="Cillingova A."/>
            <person name="Nosek J."/>
            <person name="Gabaldon T."/>
        </authorList>
    </citation>
    <scope>NUCLEOTIDE SEQUENCE</scope>
    <source>
        <strain evidence="21">CBS 10844</strain>
    </source>
</reference>
<keyword evidence="7 19" id="KW-0479">Metal-binding</keyword>
<evidence type="ECO:0000256" key="5">
    <source>
        <dbReference type="ARBA" id="ARBA00022448"/>
    </source>
</evidence>
<dbReference type="SUPFAM" id="SSF51905">
    <property type="entry name" value="FAD/NAD(P)-binding domain"/>
    <property type="match status" value="1"/>
</dbReference>
<evidence type="ECO:0000256" key="14">
    <source>
        <dbReference type="ARBA" id="ARBA00023014"/>
    </source>
</evidence>
<organism evidence="21 22">
    <name type="scientific">Candida oxycetoniae</name>
    <dbReference type="NCBI Taxonomy" id="497107"/>
    <lineage>
        <taxon>Eukaryota</taxon>
        <taxon>Fungi</taxon>
        <taxon>Dikarya</taxon>
        <taxon>Ascomycota</taxon>
        <taxon>Saccharomycotina</taxon>
        <taxon>Pichiomycetes</taxon>
        <taxon>Debaryomycetaceae</taxon>
        <taxon>Candida/Lodderomyces clade</taxon>
        <taxon>Candida</taxon>
    </lineage>
</organism>
<keyword evidence="13 19" id="KW-0408">Iron</keyword>
<sequence length="598" mass="66005">MFRVLRRKSVLALSYKSAVSRGIWKRPLSTPPPPLASCSPEQLQILNQERVRDEVDVCIVGGGPAGLATAIKLKQLDNQNGSGDMRVVVLEKAADFGGHTVSGAVIEPQAFRELFPDSSDQEDIPLPEDLVTKVTSNHMKYLTKKSTWSLPEPPQLSNKGNYIVSLNTVVKYLSEQAEELGVELYSGVAVSEVLYDKDDTCVIGVATQDMGIDSKGRPKPSFERGLEFTAQTTVFAEGCHGSLTKQLIKRFNLRKNSDPQTYGLGIKEVWEVNPEKFKKGYVSHTLGYPLTKQSASYGGGFMYHFGNGLVAVGLVIGLDYKNPYISPYFEFQKMKHHPYYSNVLTGGKCISFAARTLVEGGIQSLPKLEFNGGLLVGDGAGFLNVCKIKGTHTAIRSGIIAAKCIYNKKSESELEYESKVKRSSIYDELHSVRNVRPSFNSKLGVVGGMAYSGFTTTIKGKEPWTLQFGHGDAAATQKAQHYAPIEYPKPDGVLSYDIATSVSRTGTMHRENQPSHLYVENLQQHAEKSWPAYKGVEERFCPAGVYEYVEDKSNPLGVEFRINSQNCIHCKTCDIKTPTQDITWKVPEGGDGPNYYMT</sequence>
<dbReference type="InterPro" id="IPR049398">
    <property type="entry name" value="ETF-QO/FixC_UQ-bd"/>
</dbReference>
<keyword evidence="9 19" id="KW-0274">FAD</keyword>
<evidence type="ECO:0000313" key="22">
    <source>
        <dbReference type="Proteomes" id="UP001202479"/>
    </source>
</evidence>
<evidence type="ECO:0000256" key="11">
    <source>
        <dbReference type="ARBA" id="ARBA00022982"/>
    </source>
</evidence>
<dbReference type="GO" id="GO:0004174">
    <property type="term" value="F:electron-transferring-flavoprotein dehydrogenase activity"/>
    <property type="evidence" value="ECO:0007669"/>
    <property type="project" value="UniProtKB-UniRule"/>
</dbReference>
<evidence type="ECO:0000256" key="3">
    <source>
        <dbReference type="ARBA" id="ARBA00004273"/>
    </source>
</evidence>
<keyword evidence="15 19" id="KW-0830">Ubiquinone</keyword>
<comment type="cofactor">
    <cofactor evidence="19">
        <name>[4Fe-4S] cluster</name>
        <dbReference type="ChEBI" id="CHEBI:49883"/>
    </cofactor>
    <text evidence="19">Binds 1 [4Fe-4S] cluster.</text>
</comment>
<protein>
    <recommendedName>
        <fullName evidence="19">Electron transfer flavoprotein-ubiquinone oxidoreductase</fullName>
        <shortName evidence="19">ETF-QO</shortName>
        <ecNumber evidence="19">1.5.5.1</ecNumber>
    </recommendedName>
</protein>
<dbReference type="SUPFAM" id="SSF54373">
    <property type="entry name" value="FAD-linked reductases, C-terminal domain"/>
    <property type="match status" value="1"/>
</dbReference>
<comment type="caution">
    <text evidence="21">The sequence shown here is derived from an EMBL/GenBank/DDBJ whole genome shotgun (WGS) entry which is preliminary data.</text>
</comment>
<dbReference type="Pfam" id="PF05187">
    <property type="entry name" value="Fer4_ETF_QO"/>
    <property type="match status" value="1"/>
</dbReference>
<comment type="catalytic activity">
    <reaction evidence="18 19">
        <text>a ubiquinone + reduced [electron-transfer flavoprotein] = a ubiquinol + oxidized [electron-transfer flavoprotein] + H(+)</text>
        <dbReference type="Rhea" id="RHEA:24052"/>
        <dbReference type="Rhea" id="RHEA-COMP:9565"/>
        <dbReference type="Rhea" id="RHEA-COMP:9566"/>
        <dbReference type="Rhea" id="RHEA-COMP:10685"/>
        <dbReference type="Rhea" id="RHEA-COMP:10686"/>
        <dbReference type="ChEBI" id="CHEBI:15378"/>
        <dbReference type="ChEBI" id="CHEBI:16389"/>
        <dbReference type="ChEBI" id="CHEBI:17976"/>
        <dbReference type="ChEBI" id="CHEBI:57692"/>
        <dbReference type="ChEBI" id="CHEBI:58307"/>
        <dbReference type="EC" id="1.5.5.1"/>
    </reaction>
</comment>
<dbReference type="PANTHER" id="PTHR10617">
    <property type="entry name" value="ELECTRON TRANSFER FLAVOPROTEIN-UBIQUINONE OXIDOREDUCTASE"/>
    <property type="match status" value="1"/>
</dbReference>
<keyword evidence="22" id="KW-1185">Reference proteome</keyword>
<keyword evidence="17" id="KW-0472">Membrane</keyword>
<evidence type="ECO:0000256" key="8">
    <source>
        <dbReference type="ARBA" id="ARBA00022792"/>
    </source>
</evidence>
<dbReference type="Gene3D" id="3.30.9.90">
    <property type="match status" value="1"/>
</dbReference>
<dbReference type="PROSITE" id="PS51379">
    <property type="entry name" value="4FE4S_FER_2"/>
    <property type="match status" value="1"/>
</dbReference>
<dbReference type="GO" id="GO:0046872">
    <property type="term" value="F:metal ion binding"/>
    <property type="evidence" value="ECO:0007669"/>
    <property type="project" value="UniProtKB-KW"/>
</dbReference>
<dbReference type="EMBL" id="JAHUZD010000073">
    <property type="protein sequence ID" value="KAI3404890.2"/>
    <property type="molecule type" value="Genomic_DNA"/>
</dbReference>
<feature type="domain" description="4Fe-4S ferredoxin-type" evidence="20">
    <location>
        <begin position="558"/>
        <end position="587"/>
    </location>
</feature>
<evidence type="ECO:0000256" key="4">
    <source>
        <dbReference type="ARBA" id="ARBA00006796"/>
    </source>
</evidence>
<evidence type="ECO:0000256" key="6">
    <source>
        <dbReference type="ARBA" id="ARBA00022630"/>
    </source>
</evidence>
<keyword evidence="6 19" id="KW-0285">Flavoprotein</keyword>
<keyword evidence="10" id="KW-0809">Transit peptide</keyword>
<dbReference type="InterPro" id="IPR040156">
    <property type="entry name" value="ETF-QO"/>
</dbReference>
<evidence type="ECO:0000256" key="9">
    <source>
        <dbReference type="ARBA" id="ARBA00022827"/>
    </source>
</evidence>
<comment type="function">
    <text evidence="2 19">Accepts electrons from ETF and reduces ubiquinone.</text>
</comment>
<dbReference type="SUPFAM" id="SSF54862">
    <property type="entry name" value="4Fe-4S ferredoxins"/>
    <property type="match status" value="1"/>
</dbReference>
<keyword evidence="8" id="KW-0999">Mitochondrion inner membrane</keyword>
<evidence type="ECO:0000256" key="12">
    <source>
        <dbReference type="ARBA" id="ARBA00023002"/>
    </source>
</evidence>
<evidence type="ECO:0000256" key="7">
    <source>
        <dbReference type="ARBA" id="ARBA00022723"/>
    </source>
</evidence>
<dbReference type="InterPro" id="IPR007859">
    <property type="entry name" value="ETF-QO/FixX_C"/>
</dbReference>
<dbReference type="GeneID" id="73379923"/>
<keyword evidence="12 19" id="KW-0560">Oxidoreductase</keyword>
<dbReference type="RefSeq" id="XP_049180635.1">
    <property type="nucleotide sequence ID" value="XM_049323521.1"/>
</dbReference>
<evidence type="ECO:0000256" key="17">
    <source>
        <dbReference type="ARBA" id="ARBA00023136"/>
    </source>
</evidence>
<evidence type="ECO:0000256" key="18">
    <source>
        <dbReference type="ARBA" id="ARBA00052682"/>
    </source>
</evidence>
<evidence type="ECO:0000256" key="15">
    <source>
        <dbReference type="ARBA" id="ARBA00023075"/>
    </source>
</evidence>
<evidence type="ECO:0000256" key="16">
    <source>
        <dbReference type="ARBA" id="ARBA00023128"/>
    </source>
</evidence>
<dbReference type="AlphaFoldDB" id="A0AAI9SY74"/>
<proteinExistence type="inferred from homology"/>
<dbReference type="Pfam" id="PF13450">
    <property type="entry name" value="NAD_binding_8"/>
    <property type="match status" value="1"/>
</dbReference>
<comment type="similarity">
    <text evidence="4">Belongs to the ETF-QO/FixC family.</text>
</comment>
<comment type="cofactor">
    <cofactor evidence="1 19">
        <name>FAD</name>
        <dbReference type="ChEBI" id="CHEBI:57692"/>
    </cofactor>
</comment>
<dbReference type="InterPro" id="IPR017896">
    <property type="entry name" value="4Fe4S_Fe-S-bd"/>
</dbReference>
<dbReference type="FunFam" id="3.30.70.20:FF:000015">
    <property type="entry name" value="Electron transfer flavoprotein-ubiquinone oxidoreductase"/>
    <property type="match status" value="1"/>
</dbReference>
<accession>A0AAI9SY74</accession>
<dbReference type="GO" id="GO:0005743">
    <property type="term" value="C:mitochondrial inner membrane"/>
    <property type="evidence" value="ECO:0007669"/>
    <property type="project" value="UniProtKB-SubCell"/>
</dbReference>
<comment type="subcellular location">
    <subcellularLocation>
        <location evidence="3">Mitochondrion inner membrane</location>
    </subcellularLocation>
</comment>
<keyword evidence="11 19" id="KW-0249">Electron transport</keyword>
<dbReference type="PANTHER" id="PTHR10617:SF107">
    <property type="entry name" value="ELECTRON TRANSFER FLAVOPROTEIN-UBIQUINONE OXIDOREDUCTASE, MITOCHONDRIAL"/>
    <property type="match status" value="1"/>
</dbReference>
<keyword evidence="5 19" id="KW-0813">Transport</keyword>
<keyword evidence="14 19" id="KW-0411">Iron-sulfur</keyword>
<evidence type="ECO:0000256" key="1">
    <source>
        <dbReference type="ARBA" id="ARBA00001974"/>
    </source>
</evidence>
<dbReference type="Proteomes" id="UP001202479">
    <property type="component" value="Unassembled WGS sequence"/>
</dbReference>
<evidence type="ECO:0000313" key="21">
    <source>
        <dbReference type="EMBL" id="KAI3404890.2"/>
    </source>
</evidence>
<evidence type="ECO:0000256" key="13">
    <source>
        <dbReference type="ARBA" id="ARBA00023004"/>
    </source>
</evidence>
<name>A0AAI9SY74_9ASCO</name>
<evidence type="ECO:0000259" key="20">
    <source>
        <dbReference type="PROSITE" id="PS51379"/>
    </source>
</evidence>
<dbReference type="Gene3D" id="3.50.50.60">
    <property type="entry name" value="FAD/NAD(P)-binding domain"/>
    <property type="match status" value="1"/>
</dbReference>
<evidence type="ECO:0000256" key="19">
    <source>
        <dbReference type="RuleBase" id="RU366068"/>
    </source>
</evidence>
<dbReference type="Gene3D" id="3.30.70.20">
    <property type="match status" value="1"/>
</dbReference>
<dbReference type="InterPro" id="IPR036188">
    <property type="entry name" value="FAD/NAD-bd_sf"/>
</dbReference>
<evidence type="ECO:0000256" key="10">
    <source>
        <dbReference type="ARBA" id="ARBA00022946"/>
    </source>
</evidence>
<evidence type="ECO:0000256" key="2">
    <source>
        <dbReference type="ARBA" id="ARBA00002819"/>
    </source>
</evidence>
<gene>
    <name evidence="21" type="ORF">KGF56_002306</name>
</gene>
<dbReference type="EC" id="1.5.5.1" evidence="19"/>
<dbReference type="GO" id="GO:0051539">
    <property type="term" value="F:4 iron, 4 sulfur cluster binding"/>
    <property type="evidence" value="ECO:0007669"/>
    <property type="project" value="UniProtKB-UniRule"/>
</dbReference>
<dbReference type="Pfam" id="PF21162">
    <property type="entry name" value="ETFQO_UQ-bd"/>
    <property type="match status" value="1"/>
</dbReference>